<reference evidence="3" key="1">
    <citation type="journal article" date="2019" name="Int. J. Syst. Evol. Microbiol.">
        <title>The Global Catalogue of Microorganisms (GCM) 10K type strain sequencing project: providing services to taxonomists for standard genome sequencing and annotation.</title>
        <authorList>
            <consortium name="The Broad Institute Genomics Platform"/>
            <consortium name="The Broad Institute Genome Sequencing Center for Infectious Disease"/>
            <person name="Wu L."/>
            <person name="Ma J."/>
        </authorList>
    </citation>
    <scope>NUCLEOTIDE SEQUENCE [LARGE SCALE GENOMIC DNA]</scope>
    <source>
        <strain evidence="3">CGMCC 4.7382</strain>
    </source>
</reference>
<accession>A0ABW2KQ72</accession>
<feature type="domain" description="HTH cro/C1-type" evidence="1">
    <location>
        <begin position="12"/>
        <end position="66"/>
    </location>
</feature>
<dbReference type="PROSITE" id="PS50943">
    <property type="entry name" value="HTH_CROC1"/>
    <property type="match status" value="1"/>
</dbReference>
<dbReference type="InterPro" id="IPR001387">
    <property type="entry name" value="Cro/C1-type_HTH"/>
</dbReference>
<protein>
    <submittedName>
        <fullName evidence="2">Helix-turn-helix domain-containing protein</fullName>
    </submittedName>
</protein>
<evidence type="ECO:0000259" key="1">
    <source>
        <dbReference type="PROSITE" id="PS50943"/>
    </source>
</evidence>
<evidence type="ECO:0000313" key="3">
    <source>
        <dbReference type="Proteomes" id="UP001596540"/>
    </source>
</evidence>
<dbReference type="InterPro" id="IPR010982">
    <property type="entry name" value="Lambda_DNA-bd_dom_sf"/>
</dbReference>
<name>A0ABW2KQ72_9ACTN</name>
<dbReference type="CDD" id="cd00093">
    <property type="entry name" value="HTH_XRE"/>
    <property type="match status" value="1"/>
</dbReference>
<proteinExistence type="predicted"/>
<keyword evidence="3" id="KW-1185">Reference proteome</keyword>
<dbReference type="Proteomes" id="UP001596540">
    <property type="component" value="Unassembled WGS sequence"/>
</dbReference>
<evidence type="ECO:0000313" key="2">
    <source>
        <dbReference type="EMBL" id="MFC7331408.1"/>
    </source>
</evidence>
<dbReference type="Pfam" id="PF13560">
    <property type="entry name" value="HTH_31"/>
    <property type="match status" value="1"/>
</dbReference>
<dbReference type="RefSeq" id="WP_379874229.1">
    <property type="nucleotide sequence ID" value="NZ_JBHTBH010000020.1"/>
</dbReference>
<dbReference type="SMART" id="SM00530">
    <property type="entry name" value="HTH_XRE"/>
    <property type="match status" value="1"/>
</dbReference>
<gene>
    <name evidence="2" type="ORF">ACFQRF_27060</name>
</gene>
<organism evidence="2 3">
    <name type="scientific">Marinactinospora rubrisoli</name>
    <dbReference type="NCBI Taxonomy" id="2715399"/>
    <lineage>
        <taxon>Bacteria</taxon>
        <taxon>Bacillati</taxon>
        <taxon>Actinomycetota</taxon>
        <taxon>Actinomycetes</taxon>
        <taxon>Streptosporangiales</taxon>
        <taxon>Nocardiopsidaceae</taxon>
        <taxon>Marinactinospora</taxon>
    </lineage>
</organism>
<comment type="caution">
    <text evidence="2">The sequence shown here is derived from an EMBL/GenBank/DDBJ whole genome shotgun (WGS) entry which is preliminary data.</text>
</comment>
<dbReference type="SUPFAM" id="SSF47413">
    <property type="entry name" value="lambda repressor-like DNA-binding domains"/>
    <property type="match status" value="1"/>
</dbReference>
<sequence>METPRPPVAAALREAMDAAGVGVRELARRVHCDHAYVSRVLHARQQPSVDFLRMVDAELGTDLAPAPPQHEGRGDGGGVRAETEHLHATIAHLVELDGRYGGGPIAETAVHVWRAAQSRLDATAVDGPDGRAYLAAVAELAELAGWLLFDADRADEARRATLEAHMLARHARDTSMQRFALTNLSMQDLEVGRAGESLRIADELLEELHLPPRVALLARIRRGRALAGAGDEARALADLGRARADLGDSITTSDPAWTWWVDDNEVAGHQAEALLVLGDADGALERLQQCVRTVGTQRGEAFYRVQLVRAFAGARAWRECEEALLEVPPLLAQVASGRIRRRLRDALRQIRRDREAPGWVRDIAADVGGDLGIVTGHHYRSPGATS</sequence>
<dbReference type="EMBL" id="JBHTBH010000020">
    <property type="protein sequence ID" value="MFC7331408.1"/>
    <property type="molecule type" value="Genomic_DNA"/>
</dbReference>